<reference evidence="2 3" key="1">
    <citation type="submission" date="2018-02" db="EMBL/GenBank/DDBJ databases">
        <title>Novel Leptospira species isolated from soil and water in Japan.</title>
        <authorList>
            <person name="Nakao R."/>
            <person name="Masuzawa T."/>
        </authorList>
    </citation>
    <scope>NUCLEOTIDE SEQUENCE [LARGE SCALE GENOMIC DNA]</scope>
    <source>
        <strain evidence="2 3">YH101</strain>
    </source>
</reference>
<dbReference type="InterPro" id="IPR042095">
    <property type="entry name" value="SUMF_sf"/>
</dbReference>
<dbReference type="EMBL" id="BFBB01000008">
    <property type="protein sequence ID" value="GBF51278.1"/>
    <property type="molecule type" value="Genomic_DNA"/>
</dbReference>
<protein>
    <recommendedName>
        <fullName evidence="1">Sulfatase-modifying factor enzyme-like domain-containing protein</fullName>
    </recommendedName>
</protein>
<gene>
    <name evidence="2" type="ORF">LPTSP4_28100</name>
</gene>
<accession>A0A2P2E309</accession>
<evidence type="ECO:0000313" key="2">
    <source>
        <dbReference type="EMBL" id="GBF51278.1"/>
    </source>
</evidence>
<keyword evidence="3" id="KW-1185">Reference proteome</keyword>
<dbReference type="InterPro" id="IPR016187">
    <property type="entry name" value="CTDL_fold"/>
</dbReference>
<dbReference type="InterPro" id="IPR051043">
    <property type="entry name" value="Sulfatase_Mod_Factor_Kinase"/>
</dbReference>
<dbReference type="Pfam" id="PF03781">
    <property type="entry name" value="FGE-sulfatase"/>
    <property type="match status" value="1"/>
</dbReference>
<evidence type="ECO:0000313" key="3">
    <source>
        <dbReference type="Proteomes" id="UP000245133"/>
    </source>
</evidence>
<dbReference type="Gene3D" id="3.90.1580.10">
    <property type="entry name" value="paralog of FGE (formylglycine-generating enzyme)"/>
    <property type="match status" value="1"/>
</dbReference>
<dbReference type="GO" id="GO:0120147">
    <property type="term" value="F:formylglycine-generating oxidase activity"/>
    <property type="evidence" value="ECO:0007669"/>
    <property type="project" value="TreeGrafter"/>
</dbReference>
<name>A0A2P2E309_9LEPT</name>
<dbReference type="PANTHER" id="PTHR23150:SF19">
    <property type="entry name" value="FORMYLGLYCINE-GENERATING ENZYME"/>
    <property type="match status" value="1"/>
</dbReference>
<evidence type="ECO:0000259" key="1">
    <source>
        <dbReference type="Pfam" id="PF03781"/>
    </source>
</evidence>
<organism evidence="2 3">
    <name type="scientific">Leptospira ryugenii</name>
    <dbReference type="NCBI Taxonomy" id="1917863"/>
    <lineage>
        <taxon>Bacteria</taxon>
        <taxon>Pseudomonadati</taxon>
        <taxon>Spirochaetota</taxon>
        <taxon>Spirochaetia</taxon>
        <taxon>Leptospirales</taxon>
        <taxon>Leptospiraceae</taxon>
        <taxon>Leptospira</taxon>
    </lineage>
</organism>
<proteinExistence type="predicted"/>
<dbReference type="SUPFAM" id="SSF56436">
    <property type="entry name" value="C-type lectin-like"/>
    <property type="match status" value="1"/>
</dbReference>
<dbReference type="InterPro" id="IPR005532">
    <property type="entry name" value="SUMF_dom"/>
</dbReference>
<dbReference type="Proteomes" id="UP000245133">
    <property type="component" value="Unassembled WGS sequence"/>
</dbReference>
<comment type="caution">
    <text evidence="2">The sequence shown here is derived from an EMBL/GenBank/DDBJ whole genome shotgun (WGS) entry which is preliminary data.</text>
</comment>
<feature type="domain" description="Sulfatase-modifying factor enzyme-like" evidence="1">
    <location>
        <begin position="151"/>
        <end position="394"/>
    </location>
</feature>
<dbReference type="AlphaFoldDB" id="A0A2P2E309"/>
<sequence>MDEESPFSKTKKKVQNWKGEITAVYKNRLWIKIKIIRNKKLSQLSLDEWKERLKEKKEYIVYQKDTKLPIGTFVVRDTIFQETSIPKTKGYFDVIFEGDFRSDPNSKIKSITTDSYIEDTREEDFYVEPDQFYKGRYTKPRESILHPKDKKEMVFVPRGLMIFGQGNDASQDNFNPSFLGPKESNLKEIPSFYIDKYEVTNSEYEYFLLQTNTKPPKHWIGGRFPVGEEDHPVIHLTYREVEAYAKWVGKRLPTEFEWEKAARGTSLTKVTRRDETIEFKINFTRYPFGDEYDSLLCNTRESNINKTVSVYELSKEGASPYGVLGMCGNAAEWTSSWYEVYPGHEIKGFAFGKLYKVIRGGSYSESAKSAMSHHRSYGGIPNLSEDRKAGFRLVMDYRE</sequence>
<dbReference type="PANTHER" id="PTHR23150">
    <property type="entry name" value="SULFATASE MODIFYING FACTOR 1, 2"/>
    <property type="match status" value="1"/>
</dbReference>